<keyword evidence="3" id="KW-0378">Hydrolase</keyword>
<dbReference type="PANTHER" id="PTHR11271:SF6">
    <property type="entry name" value="GUANINE DEAMINASE"/>
    <property type="match status" value="1"/>
</dbReference>
<dbReference type="InterPro" id="IPR032466">
    <property type="entry name" value="Metal_Hydrolase"/>
</dbReference>
<evidence type="ECO:0000256" key="4">
    <source>
        <dbReference type="ARBA" id="ARBA00022833"/>
    </source>
</evidence>
<accession>A0ABV1IHJ6</accession>
<reference evidence="5 6" key="1">
    <citation type="submission" date="2024-04" db="EMBL/GenBank/DDBJ databases">
        <title>Human intestinal bacterial collection.</title>
        <authorList>
            <person name="Pauvert C."/>
            <person name="Hitch T.C.A."/>
            <person name="Clavel T."/>
        </authorList>
    </citation>
    <scope>NUCLEOTIDE SEQUENCE [LARGE SCALE GENOMIC DNA]</scope>
    <source>
        <strain evidence="5 6">CLA-AA-H197</strain>
    </source>
</reference>
<protein>
    <recommendedName>
        <fullName evidence="7">Amidohydrolase-related domain-containing protein</fullName>
    </recommendedName>
</protein>
<dbReference type="RefSeq" id="WP_349181996.1">
    <property type="nucleotide sequence ID" value="NZ_JBBNGS010000005.1"/>
</dbReference>
<comment type="cofactor">
    <cofactor evidence="1">
        <name>Zn(2+)</name>
        <dbReference type="ChEBI" id="CHEBI:29105"/>
    </cofactor>
</comment>
<evidence type="ECO:0000313" key="5">
    <source>
        <dbReference type="EMBL" id="MEQ2637486.1"/>
    </source>
</evidence>
<dbReference type="Proteomes" id="UP001478817">
    <property type="component" value="Unassembled WGS sequence"/>
</dbReference>
<evidence type="ECO:0000313" key="6">
    <source>
        <dbReference type="Proteomes" id="UP001478817"/>
    </source>
</evidence>
<dbReference type="PANTHER" id="PTHR11271">
    <property type="entry name" value="GUANINE DEAMINASE"/>
    <property type="match status" value="1"/>
</dbReference>
<dbReference type="InterPro" id="IPR051607">
    <property type="entry name" value="Metallo-dep_hydrolases"/>
</dbReference>
<dbReference type="Gene3D" id="2.30.40.10">
    <property type="entry name" value="Urease, subunit C, domain 1"/>
    <property type="match status" value="1"/>
</dbReference>
<keyword evidence="6" id="KW-1185">Reference proteome</keyword>
<dbReference type="Gene3D" id="3.20.20.140">
    <property type="entry name" value="Metal-dependent hydrolases"/>
    <property type="match status" value="1"/>
</dbReference>
<dbReference type="EMBL" id="JBBNGS010000005">
    <property type="protein sequence ID" value="MEQ2637486.1"/>
    <property type="molecule type" value="Genomic_DNA"/>
</dbReference>
<dbReference type="InterPro" id="IPR011059">
    <property type="entry name" value="Metal-dep_hydrolase_composite"/>
</dbReference>
<comment type="caution">
    <text evidence="5">The sequence shown here is derived from an EMBL/GenBank/DDBJ whole genome shotgun (WGS) entry which is preliminary data.</text>
</comment>
<gene>
    <name evidence="5" type="ORF">AAAT05_03925</name>
</gene>
<dbReference type="SUPFAM" id="SSF51556">
    <property type="entry name" value="Metallo-dependent hydrolases"/>
    <property type="match status" value="1"/>
</dbReference>
<proteinExistence type="predicted"/>
<keyword evidence="2" id="KW-0479">Metal-binding</keyword>
<keyword evidence="4" id="KW-0862">Zinc</keyword>
<evidence type="ECO:0000256" key="2">
    <source>
        <dbReference type="ARBA" id="ARBA00022723"/>
    </source>
</evidence>
<sequence length="151" mass="16567">MAGPQLAPSFFSPKRPCRLHARALLAAPEGASKVRVKVMDTLPWIPITQPREVDAWGVILRVVPASGPHQAELVRAYRESGVLTELGEGRYGLPGFVDIHVHAPQCPQAALALDEPLYQWLPEKTFPLKSSIELACNGRRRRGAGPAGWYL</sequence>
<name>A0ABV1IHJ6_9ACTN</name>
<evidence type="ECO:0000256" key="3">
    <source>
        <dbReference type="ARBA" id="ARBA00022801"/>
    </source>
</evidence>
<evidence type="ECO:0008006" key="7">
    <source>
        <dbReference type="Google" id="ProtNLM"/>
    </source>
</evidence>
<evidence type="ECO:0000256" key="1">
    <source>
        <dbReference type="ARBA" id="ARBA00001947"/>
    </source>
</evidence>
<organism evidence="5 6">
    <name type="scientific">Paratractidigestivibacter faecalis</name>
    <dbReference type="NCBI Taxonomy" id="2292441"/>
    <lineage>
        <taxon>Bacteria</taxon>
        <taxon>Bacillati</taxon>
        <taxon>Actinomycetota</taxon>
        <taxon>Coriobacteriia</taxon>
        <taxon>Coriobacteriales</taxon>
        <taxon>Atopobiaceae</taxon>
        <taxon>Paratractidigestivibacter</taxon>
    </lineage>
</organism>